<evidence type="ECO:0000313" key="2">
    <source>
        <dbReference type="EMBL" id="KZT68136.1"/>
    </source>
</evidence>
<organism evidence="2 3">
    <name type="scientific">Daedalea quercina L-15889</name>
    <dbReference type="NCBI Taxonomy" id="1314783"/>
    <lineage>
        <taxon>Eukaryota</taxon>
        <taxon>Fungi</taxon>
        <taxon>Dikarya</taxon>
        <taxon>Basidiomycota</taxon>
        <taxon>Agaricomycotina</taxon>
        <taxon>Agaricomycetes</taxon>
        <taxon>Polyporales</taxon>
        <taxon>Fomitopsis</taxon>
    </lineage>
</organism>
<dbReference type="AlphaFoldDB" id="A0A165PF75"/>
<feature type="compositionally biased region" description="Acidic residues" evidence="1">
    <location>
        <begin position="610"/>
        <end position="624"/>
    </location>
</feature>
<dbReference type="STRING" id="1314783.A0A165PF75"/>
<proteinExistence type="predicted"/>
<gene>
    <name evidence="2" type="ORF">DAEQUDRAFT_812298</name>
</gene>
<dbReference type="EMBL" id="KV429069">
    <property type="protein sequence ID" value="KZT68136.1"/>
    <property type="molecule type" value="Genomic_DNA"/>
</dbReference>
<feature type="compositionally biased region" description="Polar residues" evidence="1">
    <location>
        <begin position="144"/>
        <end position="161"/>
    </location>
</feature>
<dbReference type="SUPFAM" id="SSF49313">
    <property type="entry name" value="Cadherin-like"/>
    <property type="match status" value="1"/>
</dbReference>
<dbReference type="OrthoDB" id="5593376at2759"/>
<reference evidence="2 3" key="1">
    <citation type="journal article" date="2016" name="Mol. Biol. Evol.">
        <title>Comparative Genomics of Early-Diverging Mushroom-Forming Fungi Provides Insights into the Origins of Lignocellulose Decay Capabilities.</title>
        <authorList>
            <person name="Nagy L.G."/>
            <person name="Riley R."/>
            <person name="Tritt A."/>
            <person name="Adam C."/>
            <person name="Daum C."/>
            <person name="Floudas D."/>
            <person name="Sun H."/>
            <person name="Yadav J.S."/>
            <person name="Pangilinan J."/>
            <person name="Larsson K.H."/>
            <person name="Matsuura K."/>
            <person name="Barry K."/>
            <person name="Labutti K."/>
            <person name="Kuo R."/>
            <person name="Ohm R.A."/>
            <person name="Bhattacharya S.S."/>
            <person name="Shirouzu T."/>
            <person name="Yoshinaga Y."/>
            <person name="Martin F.M."/>
            <person name="Grigoriev I.V."/>
            <person name="Hibbett D.S."/>
        </authorList>
    </citation>
    <scope>NUCLEOTIDE SEQUENCE [LARGE SCALE GENOMIC DNA]</scope>
    <source>
        <strain evidence="2 3">L-15889</strain>
    </source>
</reference>
<dbReference type="InterPro" id="IPR015919">
    <property type="entry name" value="Cadherin-like_sf"/>
</dbReference>
<feature type="compositionally biased region" description="Polar residues" evidence="1">
    <location>
        <begin position="183"/>
        <end position="195"/>
    </location>
</feature>
<dbReference type="GO" id="GO:0016020">
    <property type="term" value="C:membrane"/>
    <property type="evidence" value="ECO:0007669"/>
    <property type="project" value="InterPro"/>
</dbReference>
<sequence>MASQQDLQSPANAALAAANLDPQSFQSFQPNGSPSAFTSMMSSSQVDGGAPGTSVTHVHPQMTTLYPPPPQMDPTHGISLPPELSLGNLPSHASDTAMDVVSVAPAETATAQGRLAEYPSQNTSFTLDHINGLDGVDVTRLASSPSATTVSSNPSHASSPAVNGMAPSFSTTPSSLVDALNGADTSQSRTESSGSPPEVLTSSSDFGFSSTSSGPATSSHDPGFPYPPYDNPSHGEEGSPEQGGSPHLFTLGTMLKNIARTASSASKACDMGSTTNAQQIVDELKRSVLLVAELVSQVKLADASVNIPAIPGLDVDHRQHLNTLSGFAPPNPLDLSTMYDTTDLSRKRGPSAMDGDRAMKAMKLEPQDDSQLVPPVPARRMSTSTHAAPAFAFAPSTIPPPVPSLGDISSIALSSTGSSPRPQSSAGIPPHPLALASDPPHSSHPLQAGVQYPTLEDTSGLASASVDYISPIASSMPSTALPSTGFNPSLPSGVWRDPSASLTHHHQHSLSAGAVLVRIPESGISAPGLPSLAFPPLPALYSPTRASLTSQQSMPMPSTSSAPLASHHSVRSSRSSSFAHQQGEPPNLPYELMQARQAATLRSRASSPAFDDDMDGQESDDELGDFPHSQYHSPSSGAEGTDAVAGAEGPSASVQPPRGGQRRMSRGSPSADGGSTTSGHANEVPQEYRAEVERIFFEFLNATCSNLEATDAKGEPIHQTLMAKKMQRLDESPDFRPFKFRIQAFTNAFLEELARQGYPEEKIPMKKIRNFLWNQPYISRFNEDGKKSKSKGNHIWHVDAKKCDGRWAFRPFKRRLAGTPPGVAYVGLRWSWAPRIWDPQASRTNMPVKYSSPSLPSWLSWKDDVLSGIPTPDAQNCDVTVEARFTQDGKDEFLSHTVHVTIAPMASVDSTFTPSRRPSLVGDVQNPRRVLSDPVVTQSNPPRMLRAQTTTMAPIAPVVAPDSQVAQVLTTAAQRVAQEAQSQVVASPNDVGPELQALAKQQHVLTVTAQAINTKMAVEAQEGTSQSNALTAAAQQVVLQAARQVAADRSVAAASAGLPPSQSPASQVTVKDVSVATQSAVAQAVDMVGPLSSEVDVLMTASSLLQQQTHQSRMPVPPGPVMESQLVAADAGRPHTTGTTPPHYGISIPPSSAPIFYPTS</sequence>
<dbReference type="GO" id="GO:0005509">
    <property type="term" value="F:calcium ion binding"/>
    <property type="evidence" value="ECO:0007669"/>
    <property type="project" value="InterPro"/>
</dbReference>
<name>A0A165PF75_9APHY</name>
<feature type="compositionally biased region" description="Low complexity" evidence="1">
    <location>
        <begin position="201"/>
        <end position="219"/>
    </location>
</feature>
<dbReference type="Proteomes" id="UP000076727">
    <property type="component" value="Unassembled WGS sequence"/>
</dbReference>
<evidence type="ECO:0000313" key="3">
    <source>
        <dbReference type="Proteomes" id="UP000076727"/>
    </source>
</evidence>
<feature type="compositionally biased region" description="Polar residues" evidence="1">
    <location>
        <begin position="53"/>
        <end position="64"/>
    </location>
</feature>
<feature type="compositionally biased region" description="Low complexity" evidence="1">
    <location>
        <begin position="546"/>
        <end position="561"/>
    </location>
</feature>
<keyword evidence="3" id="KW-1185">Reference proteome</keyword>
<feature type="region of interest" description="Disordered" evidence="1">
    <location>
        <begin position="409"/>
        <end position="448"/>
    </location>
</feature>
<feature type="region of interest" description="Disordered" evidence="1">
    <location>
        <begin position="144"/>
        <end position="249"/>
    </location>
</feature>
<feature type="compositionally biased region" description="Polar residues" evidence="1">
    <location>
        <begin position="24"/>
        <end position="38"/>
    </location>
</feature>
<accession>A0A165PF75</accession>
<protein>
    <submittedName>
        <fullName evidence="2">Uncharacterized protein</fullName>
    </submittedName>
</protein>
<feature type="region of interest" description="Disordered" evidence="1">
    <location>
        <begin position="546"/>
        <end position="683"/>
    </location>
</feature>
<feature type="region of interest" description="Disordered" evidence="1">
    <location>
        <begin position="24"/>
        <end position="82"/>
    </location>
</feature>
<feature type="compositionally biased region" description="Low complexity" evidence="1">
    <location>
        <begin position="409"/>
        <end position="425"/>
    </location>
</feature>
<evidence type="ECO:0000256" key="1">
    <source>
        <dbReference type="SAM" id="MobiDB-lite"/>
    </source>
</evidence>